<evidence type="ECO:0000313" key="2">
    <source>
        <dbReference type="Proteomes" id="UP001233999"/>
    </source>
</evidence>
<feature type="non-terminal residue" evidence="1">
    <location>
        <position position="1"/>
    </location>
</feature>
<feature type="non-terminal residue" evidence="1">
    <location>
        <position position="110"/>
    </location>
</feature>
<dbReference type="EMBL" id="JASPKZ010008027">
    <property type="protein sequence ID" value="KAJ9581094.1"/>
    <property type="molecule type" value="Genomic_DNA"/>
</dbReference>
<proteinExistence type="predicted"/>
<accession>A0AAD7ZI34</accession>
<evidence type="ECO:0000313" key="1">
    <source>
        <dbReference type="EMBL" id="KAJ9581094.1"/>
    </source>
</evidence>
<name>A0AAD7ZI34_DIPPU</name>
<comment type="caution">
    <text evidence="1">The sequence shown here is derived from an EMBL/GenBank/DDBJ whole genome shotgun (WGS) entry which is preliminary data.</text>
</comment>
<organism evidence="1 2">
    <name type="scientific">Diploptera punctata</name>
    <name type="common">Pacific beetle cockroach</name>
    <dbReference type="NCBI Taxonomy" id="6984"/>
    <lineage>
        <taxon>Eukaryota</taxon>
        <taxon>Metazoa</taxon>
        <taxon>Ecdysozoa</taxon>
        <taxon>Arthropoda</taxon>
        <taxon>Hexapoda</taxon>
        <taxon>Insecta</taxon>
        <taxon>Pterygota</taxon>
        <taxon>Neoptera</taxon>
        <taxon>Polyneoptera</taxon>
        <taxon>Dictyoptera</taxon>
        <taxon>Blattodea</taxon>
        <taxon>Blaberoidea</taxon>
        <taxon>Blaberidae</taxon>
        <taxon>Diplopterinae</taxon>
        <taxon>Diploptera</taxon>
    </lineage>
</organism>
<reference evidence="1" key="2">
    <citation type="submission" date="2023-05" db="EMBL/GenBank/DDBJ databases">
        <authorList>
            <person name="Fouks B."/>
        </authorList>
    </citation>
    <scope>NUCLEOTIDE SEQUENCE</scope>
    <source>
        <strain evidence="1">Stay&amp;Tobe</strain>
        <tissue evidence="1">Testes</tissue>
    </source>
</reference>
<sequence length="110" mass="12656">DFIQVVFKEIIYNVMLKHQKTRLLSFTTLKNNGLNLNHLSLDRVMKHFVKVMDKRSEGFFDPECKKIGKNLDVTILAPNHSTCVRLTILRVLLGVLILMISKLDGFFPAL</sequence>
<keyword evidence="2" id="KW-1185">Reference proteome</keyword>
<gene>
    <name evidence="1" type="ORF">L9F63_023729</name>
</gene>
<protein>
    <submittedName>
        <fullName evidence="1">Uncharacterized protein</fullName>
    </submittedName>
</protein>
<dbReference type="Proteomes" id="UP001233999">
    <property type="component" value="Unassembled WGS sequence"/>
</dbReference>
<dbReference type="AlphaFoldDB" id="A0AAD7ZI34"/>
<reference evidence="1" key="1">
    <citation type="journal article" date="2023" name="IScience">
        <title>Live-bearing cockroach genome reveals convergent evolutionary mechanisms linked to viviparity in insects and beyond.</title>
        <authorList>
            <person name="Fouks B."/>
            <person name="Harrison M.C."/>
            <person name="Mikhailova A.A."/>
            <person name="Marchal E."/>
            <person name="English S."/>
            <person name="Carruthers M."/>
            <person name="Jennings E.C."/>
            <person name="Chiamaka E.L."/>
            <person name="Frigard R.A."/>
            <person name="Pippel M."/>
            <person name="Attardo G.M."/>
            <person name="Benoit J.B."/>
            <person name="Bornberg-Bauer E."/>
            <person name="Tobe S.S."/>
        </authorList>
    </citation>
    <scope>NUCLEOTIDE SEQUENCE</scope>
    <source>
        <strain evidence="1">Stay&amp;Tobe</strain>
    </source>
</reference>